<dbReference type="InterPro" id="IPR051268">
    <property type="entry name" value="Type-I_R_enzyme_R_subunit"/>
</dbReference>
<evidence type="ECO:0000256" key="8">
    <source>
        <dbReference type="ARBA" id="ARBA00022801"/>
    </source>
</evidence>
<dbReference type="Pfam" id="PF18766">
    <property type="entry name" value="SWI2_SNF2"/>
    <property type="match status" value="1"/>
</dbReference>
<evidence type="ECO:0000256" key="6">
    <source>
        <dbReference type="ARBA" id="ARBA00022747"/>
    </source>
</evidence>
<proteinExistence type="inferred from homology"/>
<evidence type="ECO:0000259" key="12">
    <source>
        <dbReference type="PROSITE" id="PS51192"/>
    </source>
</evidence>
<dbReference type="Gene3D" id="3.40.50.300">
    <property type="entry name" value="P-loop containing nucleotide triphosphate hydrolases"/>
    <property type="match status" value="2"/>
</dbReference>
<feature type="domain" description="Helicase ATP-binding" evidence="12">
    <location>
        <begin position="320"/>
        <end position="496"/>
    </location>
</feature>
<comment type="caution">
    <text evidence="13">The sequence shown here is derived from an EMBL/GenBank/DDBJ whole genome shotgun (WGS) entry which is preliminary data.</text>
</comment>
<keyword evidence="13" id="KW-0347">Helicase</keyword>
<comment type="catalytic activity">
    <reaction evidence="1">
        <text>Endonucleolytic cleavage of DNA to give random double-stranded fragments with terminal 5'-phosphates, ATP is simultaneously hydrolyzed.</text>
        <dbReference type="EC" id="3.1.21.3"/>
    </reaction>
</comment>
<keyword evidence="9" id="KW-0067">ATP-binding</keyword>
<protein>
    <recommendedName>
        <fullName evidence="3">type I site-specific deoxyribonuclease</fullName>
        <ecNumber evidence="3">3.1.21.3</ecNumber>
    </recommendedName>
</protein>
<dbReference type="InterPro" id="IPR014001">
    <property type="entry name" value="Helicase_ATP-bd"/>
</dbReference>
<dbReference type="GO" id="GO:0004386">
    <property type="term" value="F:helicase activity"/>
    <property type="evidence" value="ECO:0007669"/>
    <property type="project" value="UniProtKB-KW"/>
</dbReference>
<evidence type="ECO:0000256" key="2">
    <source>
        <dbReference type="ARBA" id="ARBA00008598"/>
    </source>
</evidence>
<dbReference type="Pfam" id="PF22679">
    <property type="entry name" value="T1R_D3-like"/>
    <property type="match status" value="1"/>
</dbReference>
<evidence type="ECO:0000256" key="3">
    <source>
        <dbReference type="ARBA" id="ARBA00012654"/>
    </source>
</evidence>
<keyword evidence="7" id="KW-0255">Endonuclease</keyword>
<evidence type="ECO:0000256" key="9">
    <source>
        <dbReference type="ARBA" id="ARBA00022840"/>
    </source>
</evidence>
<keyword evidence="10" id="KW-0238">DNA-binding</keyword>
<evidence type="ECO:0000256" key="7">
    <source>
        <dbReference type="ARBA" id="ARBA00022759"/>
    </source>
</evidence>
<name>A0ABT3MTN1_9GAMM</name>
<reference evidence="13 14" key="1">
    <citation type="submission" date="2022-10" db="EMBL/GenBank/DDBJ databases">
        <title>High-quality genome sequences of two octocoral-associated bacteria, Endozoicomonas euniceicola EF212 and Endozoicomonas gorgoniicola PS125.</title>
        <authorList>
            <person name="Chiou Y.-J."/>
            <person name="Chen Y.-H."/>
        </authorList>
    </citation>
    <scope>NUCLEOTIDE SEQUENCE [LARGE SCALE GENOMIC DNA]</scope>
    <source>
        <strain evidence="13 14">PS125</strain>
    </source>
</reference>
<evidence type="ECO:0000313" key="14">
    <source>
        <dbReference type="Proteomes" id="UP001209854"/>
    </source>
</evidence>
<organism evidence="13 14">
    <name type="scientific">Endozoicomonas gorgoniicola</name>
    <dbReference type="NCBI Taxonomy" id="1234144"/>
    <lineage>
        <taxon>Bacteria</taxon>
        <taxon>Pseudomonadati</taxon>
        <taxon>Pseudomonadota</taxon>
        <taxon>Gammaproteobacteria</taxon>
        <taxon>Oceanospirillales</taxon>
        <taxon>Endozoicomonadaceae</taxon>
        <taxon>Endozoicomonas</taxon>
    </lineage>
</organism>
<dbReference type="InterPro" id="IPR040980">
    <property type="entry name" value="SWI2_SNF2"/>
</dbReference>
<comment type="similarity">
    <text evidence="2">Belongs to the HsdR family.</text>
</comment>
<keyword evidence="8" id="KW-0378">Hydrolase</keyword>
<evidence type="ECO:0000256" key="1">
    <source>
        <dbReference type="ARBA" id="ARBA00000851"/>
    </source>
</evidence>
<dbReference type="InterPro" id="IPR027417">
    <property type="entry name" value="P-loop_NTPase"/>
</dbReference>
<evidence type="ECO:0000256" key="5">
    <source>
        <dbReference type="ARBA" id="ARBA00022741"/>
    </source>
</evidence>
<gene>
    <name evidence="13" type="ORF">NX722_08865</name>
</gene>
<evidence type="ECO:0000256" key="4">
    <source>
        <dbReference type="ARBA" id="ARBA00022722"/>
    </source>
</evidence>
<dbReference type="PROSITE" id="PS51192">
    <property type="entry name" value="HELICASE_ATP_BIND_1"/>
    <property type="match status" value="1"/>
</dbReference>
<keyword evidence="5" id="KW-0547">Nucleotide-binding</keyword>
<evidence type="ECO:0000256" key="10">
    <source>
        <dbReference type="ARBA" id="ARBA00023125"/>
    </source>
</evidence>
<dbReference type="RefSeq" id="WP_262567675.1">
    <property type="nucleotide sequence ID" value="NZ_JAPFCC010000001.1"/>
</dbReference>
<accession>A0ABT3MTN1</accession>
<evidence type="ECO:0000256" key="11">
    <source>
        <dbReference type="SAM" id="MobiDB-lite"/>
    </source>
</evidence>
<dbReference type="Proteomes" id="UP001209854">
    <property type="component" value="Unassembled WGS sequence"/>
</dbReference>
<dbReference type="SUPFAM" id="SSF52540">
    <property type="entry name" value="P-loop containing nucleoside triphosphate hydrolases"/>
    <property type="match status" value="2"/>
</dbReference>
<feature type="region of interest" description="Disordered" evidence="11">
    <location>
        <begin position="1"/>
        <end position="24"/>
    </location>
</feature>
<dbReference type="PANTHER" id="PTHR30195">
    <property type="entry name" value="TYPE I SITE-SPECIFIC DEOXYRIBONUCLEASE PROTEIN SUBUNIT M AND R"/>
    <property type="match status" value="1"/>
</dbReference>
<dbReference type="Pfam" id="PF04313">
    <property type="entry name" value="HSDR_N"/>
    <property type="match status" value="1"/>
</dbReference>
<keyword evidence="4" id="KW-0540">Nuclease</keyword>
<dbReference type="SMART" id="SM00487">
    <property type="entry name" value="DEXDc"/>
    <property type="match status" value="1"/>
</dbReference>
<dbReference type="PANTHER" id="PTHR30195:SF15">
    <property type="entry name" value="TYPE I RESTRICTION ENZYME HINDI ENDONUCLEASE SUBUNIT"/>
    <property type="match status" value="1"/>
</dbReference>
<keyword evidence="6" id="KW-0680">Restriction system</keyword>
<dbReference type="Gene3D" id="3.90.1570.50">
    <property type="match status" value="1"/>
</dbReference>
<dbReference type="CDD" id="cd22332">
    <property type="entry name" value="HsdR_N"/>
    <property type="match status" value="1"/>
</dbReference>
<sequence length="1054" mass="123062">MAKSPGGSVPDFHKNQTGNDMPFTEDTRVKIPAILHLIRLGYEYLSLKGASWDIDTNIFPEIFKESIARINPDMDQGDVTRFLEEVKLTLDYEDLGEAFYEKLLERSGNKLIDFTNFDNNSFHVVTELTCKNGDDEFRPDITLLINGMPLVFIEVKKPNNREGILAERDRINVRSQNKKFRRFMNLTQFMIYSNNMKYDDASPEPIQGAFYASPSYHKPVFNYFREEKEFDLNYLLRKVSDETELAVLKDNNQEVIRNNPDFISNKEPGTPTNHICTSLLSRDRLKFILQYALAYVHEHDGVQKHIMRYPQMFATKAIEQKLDEGNKKGIIWHTQGSGKTALTYYNVKFLTNYYQRQNIVPKFYFIVDRLDLLTQAKREFNKRRLKVHTINSRDEFSKDIKATKVIHNDSGKPEITVVNIQKFKDDPSVVQTKDYNVDIQRVYFLDEVHRSYNPNGSFLANLDESDRNAIKIGLTGTPLLGSDYNSKTLFGGYIHKYYYNASIADGYTLRLIREEIATNYINAMQKAIKEIEVQQGNINKKEVYAHPRFVEPMLNYIINDFEKSRGAMNDSTIGGMVICDSSEQAKELYKQFNAVYAEKPTSAANDEEAEQKKVAEPRASYTAKVKNNNKVKTARLILHDIGTKDERKEWVEEFKAGKIDFLFVYNMLLTGFDAKRLKKLYLGRQIRQHNLLQALTRVNRTYKDFRYGYVVDFADISEEFKATNEAYFKELQSELGDEMTHYSNLFKSQEEIKQEIEHVKDVLFKFDTENPETFSRQISEMQSREDVLALKKALADAKSLYNVIRMQGNYEMLSYLDFPMLNKLYRMATERLELLNLKANIEKGDDTTNLLNVALEEVIFEFVKIGEEELKLADELKDTLRKTREALNSNFDQQDPKFITLKEELERLFKKKNLNEVTQEEMNKNITALNKIHDRIKELNRENNLLRQKYNGDRKYTRIHKRLNEQATENPELSATERNIFEALMGVKQQADDIVLNNSDLLENDSYFQRTMQPHVIRQFKTEHHIKLNPDAARHINQLIVNEYLNEYNGVSAW</sequence>
<dbReference type="InterPro" id="IPR007409">
    <property type="entry name" value="Restrct_endonuc_type1_HsdR_N"/>
</dbReference>
<evidence type="ECO:0000313" key="13">
    <source>
        <dbReference type="EMBL" id="MCW7552750.1"/>
    </source>
</evidence>
<dbReference type="EMBL" id="JAPFCC010000001">
    <property type="protein sequence ID" value="MCW7552750.1"/>
    <property type="molecule type" value="Genomic_DNA"/>
</dbReference>
<dbReference type="EC" id="3.1.21.3" evidence="3"/>
<keyword evidence="14" id="KW-1185">Reference proteome</keyword>
<dbReference type="InterPro" id="IPR055180">
    <property type="entry name" value="HsdR_RecA-like_helicase_dom_2"/>
</dbReference>